<feature type="transmembrane region" description="Helical" evidence="7">
    <location>
        <begin position="12"/>
        <end position="31"/>
    </location>
</feature>
<evidence type="ECO:0000256" key="2">
    <source>
        <dbReference type="ARBA" id="ARBA00007430"/>
    </source>
</evidence>
<accession>A0A2S6H9M4</accession>
<dbReference type="EMBL" id="PTIZ01000011">
    <property type="protein sequence ID" value="PPK74177.1"/>
    <property type="molecule type" value="Genomic_DNA"/>
</dbReference>
<gene>
    <name evidence="8" type="ORF">B0F87_111108</name>
</gene>
<organism evidence="8 9">
    <name type="scientific">Methylobacter tundripaludum</name>
    <dbReference type="NCBI Taxonomy" id="173365"/>
    <lineage>
        <taxon>Bacteria</taxon>
        <taxon>Pseudomonadati</taxon>
        <taxon>Pseudomonadota</taxon>
        <taxon>Gammaproteobacteria</taxon>
        <taxon>Methylococcales</taxon>
        <taxon>Methylococcaceae</taxon>
        <taxon>Methylobacter</taxon>
    </lineage>
</organism>
<feature type="transmembrane region" description="Helical" evidence="7">
    <location>
        <begin position="378"/>
        <end position="398"/>
    </location>
</feature>
<sequence length="437" mass="48931">MRFDITVIFAQRLWQALSGLVTILLLTHFLTPIQQGWYYSFLSLAALYTLFDLGLSIVLVQFSAHLFINMKWLGKGRVVGESKEPFLSLVGQSLRLYLLLGLAFCFLMIPTGLIFFGKKNSEAGLLITEWQWPWICLVIATAVNILALPFLALVEGSGRVGEAYGIRLLQGVFGSIGCWAVLSIGGGLWAPFMVPSIGFLVVLAWLIFCRPALLHNAWRMGDSHIHWSHEIWPLQWRIGLSWLSGYFLTQIYTPILFYYQGAEVAGQMGLSLSIANMLGLLAQSWIARRVPVMAQAAGRQDWNLLDKVFAQDFVVSVLAFLGGALMLCGLHFYYLEKTIYASRVLSFWPFVGLMGIAFFNHINGALAAQLRSFRKEPLVWVSFAGALVTLPTAFWAASRYSAQGVVMVILSIQLLLILPVSVRLWNKCNAKWRLGHD</sequence>
<feature type="transmembrane region" description="Helical" evidence="7">
    <location>
        <begin position="37"/>
        <end position="68"/>
    </location>
</feature>
<protein>
    <submittedName>
        <fullName evidence="8">O-antigen/teichoic acid export membrane protein</fullName>
    </submittedName>
</protein>
<keyword evidence="5 7" id="KW-1133">Transmembrane helix</keyword>
<evidence type="ECO:0000256" key="3">
    <source>
        <dbReference type="ARBA" id="ARBA00022475"/>
    </source>
</evidence>
<keyword evidence="3" id="KW-1003">Cell membrane</keyword>
<comment type="similarity">
    <text evidence="2">Belongs to the polysaccharide synthase family.</text>
</comment>
<evidence type="ECO:0000313" key="8">
    <source>
        <dbReference type="EMBL" id="PPK74177.1"/>
    </source>
</evidence>
<keyword evidence="4 7" id="KW-0812">Transmembrane</keyword>
<dbReference type="GO" id="GO:0005886">
    <property type="term" value="C:plasma membrane"/>
    <property type="evidence" value="ECO:0007669"/>
    <property type="project" value="UniProtKB-SubCell"/>
</dbReference>
<feature type="transmembrane region" description="Helical" evidence="7">
    <location>
        <begin position="265"/>
        <end position="287"/>
    </location>
</feature>
<feature type="transmembrane region" description="Helical" evidence="7">
    <location>
        <begin position="239"/>
        <end position="259"/>
    </location>
</feature>
<feature type="transmembrane region" description="Helical" evidence="7">
    <location>
        <begin position="166"/>
        <end position="190"/>
    </location>
</feature>
<dbReference type="PANTHER" id="PTHR30250:SF10">
    <property type="entry name" value="LIPOPOLYSACCHARIDE BIOSYNTHESIS PROTEIN WZXC"/>
    <property type="match status" value="1"/>
</dbReference>
<comment type="subcellular location">
    <subcellularLocation>
        <location evidence="1">Cell membrane</location>
        <topology evidence="1">Multi-pass membrane protein</topology>
    </subcellularLocation>
</comment>
<evidence type="ECO:0000256" key="1">
    <source>
        <dbReference type="ARBA" id="ARBA00004651"/>
    </source>
</evidence>
<comment type="caution">
    <text evidence="8">The sequence shown here is derived from an EMBL/GenBank/DDBJ whole genome shotgun (WGS) entry which is preliminary data.</text>
</comment>
<feature type="transmembrane region" description="Helical" evidence="7">
    <location>
        <begin position="96"/>
        <end position="117"/>
    </location>
</feature>
<dbReference type="AlphaFoldDB" id="A0A2S6H9M4"/>
<reference evidence="8 9" key="1">
    <citation type="submission" date="2018-02" db="EMBL/GenBank/DDBJ databases">
        <title>Subsurface microbial communities from deep shales in Ohio and West Virginia, USA.</title>
        <authorList>
            <person name="Wrighton K."/>
        </authorList>
    </citation>
    <scope>NUCLEOTIDE SEQUENCE [LARGE SCALE GENOMIC DNA]</scope>
    <source>
        <strain evidence="8 9">OWC-DMM</strain>
    </source>
</reference>
<dbReference type="RefSeq" id="WP_104430050.1">
    <property type="nucleotide sequence ID" value="NZ_PTIZ01000011.1"/>
</dbReference>
<proteinExistence type="inferred from homology"/>
<keyword evidence="6 7" id="KW-0472">Membrane</keyword>
<evidence type="ECO:0000256" key="4">
    <source>
        <dbReference type="ARBA" id="ARBA00022692"/>
    </source>
</evidence>
<feature type="transmembrane region" description="Helical" evidence="7">
    <location>
        <begin position="132"/>
        <end position="154"/>
    </location>
</feature>
<feature type="transmembrane region" description="Helical" evidence="7">
    <location>
        <begin position="404"/>
        <end position="425"/>
    </location>
</feature>
<evidence type="ECO:0000256" key="7">
    <source>
        <dbReference type="SAM" id="Phobius"/>
    </source>
</evidence>
<dbReference type="Proteomes" id="UP000240010">
    <property type="component" value="Unassembled WGS sequence"/>
</dbReference>
<name>A0A2S6H9M4_9GAMM</name>
<feature type="transmembrane region" description="Helical" evidence="7">
    <location>
        <begin position="196"/>
        <end position="218"/>
    </location>
</feature>
<dbReference type="PANTHER" id="PTHR30250">
    <property type="entry name" value="PST FAMILY PREDICTED COLANIC ACID TRANSPORTER"/>
    <property type="match status" value="1"/>
</dbReference>
<evidence type="ECO:0000256" key="5">
    <source>
        <dbReference type="ARBA" id="ARBA00022989"/>
    </source>
</evidence>
<feature type="transmembrane region" description="Helical" evidence="7">
    <location>
        <begin position="308"/>
        <end position="334"/>
    </location>
</feature>
<feature type="transmembrane region" description="Helical" evidence="7">
    <location>
        <begin position="346"/>
        <end position="366"/>
    </location>
</feature>
<evidence type="ECO:0000256" key="6">
    <source>
        <dbReference type="ARBA" id="ARBA00023136"/>
    </source>
</evidence>
<evidence type="ECO:0000313" key="9">
    <source>
        <dbReference type="Proteomes" id="UP000240010"/>
    </source>
</evidence>
<dbReference type="InterPro" id="IPR050833">
    <property type="entry name" value="Poly_Biosynth_Transport"/>
</dbReference>